<reference evidence="3 4" key="1">
    <citation type="submission" date="2017-05" db="EMBL/GenBank/DDBJ databases">
        <authorList>
            <person name="Varghese N."/>
            <person name="Submissions S."/>
        </authorList>
    </citation>
    <scope>NUCLEOTIDE SEQUENCE [LARGE SCALE GENOMIC DNA]</scope>
    <source>
        <strain evidence="3 4">DSM 19036</strain>
    </source>
</reference>
<dbReference type="RefSeq" id="WP_142529773.1">
    <property type="nucleotide sequence ID" value="NZ_CBCSJO010000010.1"/>
</dbReference>
<dbReference type="InterPro" id="IPR036890">
    <property type="entry name" value="HATPase_C_sf"/>
</dbReference>
<accession>A0A521F266</accession>
<evidence type="ECO:0000259" key="2">
    <source>
        <dbReference type="Pfam" id="PF06580"/>
    </source>
</evidence>
<keyword evidence="1" id="KW-1133">Transmembrane helix</keyword>
<dbReference type="GO" id="GO:0000155">
    <property type="term" value="F:phosphorelay sensor kinase activity"/>
    <property type="evidence" value="ECO:0007669"/>
    <property type="project" value="InterPro"/>
</dbReference>
<keyword evidence="3" id="KW-0808">Transferase</keyword>
<feature type="transmembrane region" description="Helical" evidence="1">
    <location>
        <begin position="112"/>
        <end position="130"/>
    </location>
</feature>
<feature type="transmembrane region" description="Helical" evidence="1">
    <location>
        <begin position="7"/>
        <end position="24"/>
    </location>
</feature>
<evidence type="ECO:0000313" key="4">
    <source>
        <dbReference type="Proteomes" id="UP000320300"/>
    </source>
</evidence>
<feature type="domain" description="Signal transduction histidine kinase internal region" evidence="2">
    <location>
        <begin position="156"/>
        <end position="232"/>
    </location>
</feature>
<proteinExistence type="predicted"/>
<gene>
    <name evidence="3" type="ORF">SAMN06265348_11047</name>
</gene>
<keyword evidence="1" id="KW-0472">Membrane</keyword>
<sequence length="342" mass="39552">MYKKYQIKWLLILSAIMIICTSFLGQADLSRTKWCHFLDHSIKIFVPIAGCWMIDGYFLTNNFRRLSGYPKYLLSILLGIVALLVLSYLIDQINPENYFYANKIGYQTSKDILLHLGGNSFLSLICYFVFSNRYTSATLKKTMIEKGLLERAHLRAQLISLQQQISPHFLFNSLSTLKTMVNDPSAKKYIVHLAGVYRYVLSFNEHYLTRLDDELKFISSYLHILNERFGHMLRVDMDIQQRHTALLLPSLSLQLLIENAIKHNVCSEEHPLYISITTTDLPALKVENNLQPKRSRLERPGTGLKNIIERYKLLVDKPVEVDSNNGKFTVTLPLLTHESNYN</sequence>
<dbReference type="AlphaFoldDB" id="A0A521F266"/>
<organism evidence="3 4">
    <name type="scientific">Pedobacter westerhofensis</name>
    <dbReference type="NCBI Taxonomy" id="425512"/>
    <lineage>
        <taxon>Bacteria</taxon>
        <taxon>Pseudomonadati</taxon>
        <taxon>Bacteroidota</taxon>
        <taxon>Sphingobacteriia</taxon>
        <taxon>Sphingobacteriales</taxon>
        <taxon>Sphingobacteriaceae</taxon>
        <taxon>Pedobacter</taxon>
    </lineage>
</organism>
<dbReference type="OrthoDB" id="9809908at2"/>
<keyword evidence="3" id="KW-0418">Kinase</keyword>
<dbReference type="PANTHER" id="PTHR34220">
    <property type="entry name" value="SENSOR HISTIDINE KINASE YPDA"/>
    <property type="match status" value="1"/>
</dbReference>
<protein>
    <submittedName>
        <fullName evidence="3">Histidine kinase</fullName>
    </submittedName>
</protein>
<dbReference type="InterPro" id="IPR010559">
    <property type="entry name" value="Sig_transdc_His_kin_internal"/>
</dbReference>
<dbReference type="Proteomes" id="UP000320300">
    <property type="component" value="Unassembled WGS sequence"/>
</dbReference>
<keyword evidence="4" id="KW-1185">Reference proteome</keyword>
<dbReference type="Pfam" id="PF06580">
    <property type="entry name" value="His_kinase"/>
    <property type="match status" value="1"/>
</dbReference>
<feature type="transmembrane region" description="Helical" evidence="1">
    <location>
        <begin position="44"/>
        <end position="60"/>
    </location>
</feature>
<keyword evidence="1" id="KW-0812">Transmembrane</keyword>
<dbReference type="InterPro" id="IPR050640">
    <property type="entry name" value="Bact_2-comp_sensor_kinase"/>
</dbReference>
<dbReference type="PANTHER" id="PTHR34220:SF7">
    <property type="entry name" value="SENSOR HISTIDINE KINASE YPDA"/>
    <property type="match status" value="1"/>
</dbReference>
<name>A0A521F266_9SPHI</name>
<evidence type="ECO:0000313" key="3">
    <source>
        <dbReference type="EMBL" id="SMO90275.1"/>
    </source>
</evidence>
<evidence type="ECO:0000256" key="1">
    <source>
        <dbReference type="SAM" id="Phobius"/>
    </source>
</evidence>
<dbReference type="EMBL" id="FXTN01000010">
    <property type="protein sequence ID" value="SMO90275.1"/>
    <property type="molecule type" value="Genomic_DNA"/>
</dbReference>
<feature type="transmembrane region" description="Helical" evidence="1">
    <location>
        <begin position="72"/>
        <end position="90"/>
    </location>
</feature>
<dbReference type="Gene3D" id="3.30.565.10">
    <property type="entry name" value="Histidine kinase-like ATPase, C-terminal domain"/>
    <property type="match status" value="1"/>
</dbReference>
<dbReference type="GO" id="GO:0016020">
    <property type="term" value="C:membrane"/>
    <property type="evidence" value="ECO:0007669"/>
    <property type="project" value="InterPro"/>
</dbReference>